<protein>
    <recommendedName>
        <fullName evidence="2">DUF4349 domain-containing protein</fullName>
    </recommendedName>
</protein>
<dbReference type="InterPro" id="IPR025645">
    <property type="entry name" value="DUF4349"/>
</dbReference>
<name>A0A2M8GMN1_9BACT</name>
<organism evidence="3 4">
    <name type="scientific">Candidatus Roizmanbacteria bacterium CG_4_8_14_3_um_filter_36_10</name>
    <dbReference type="NCBI Taxonomy" id="1974834"/>
    <lineage>
        <taxon>Bacteria</taxon>
        <taxon>Candidatus Roizmaniibacteriota</taxon>
    </lineage>
</organism>
<feature type="domain" description="DUF4349" evidence="2">
    <location>
        <begin position="79"/>
        <end position="290"/>
    </location>
</feature>
<proteinExistence type="predicted"/>
<dbReference type="EMBL" id="PFQK01000050">
    <property type="protein sequence ID" value="PJC81795.1"/>
    <property type="molecule type" value="Genomic_DNA"/>
</dbReference>
<evidence type="ECO:0000313" key="4">
    <source>
        <dbReference type="Proteomes" id="UP000229370"/>
    </source>
</evidence>
<reference evidence="4" key="1">
    <citation type="submission" date="2017-09" db="EMBL/GenBank/DDBJ databases">
        <title>Depth-based differentiation of microbial function through sediment-hosted aquifers and enrichment of novel symbionts in the deep terrestrial subsurface.</title>
        <authorList>
            <person name="Probst A.J."/>
            <person name="Ladd B."/>
            <person name="Jarett J.K."/>
            <person name="Geller-Mcgrath D.E."/>
            <person name="Sieber C.M.K."/>
            <person name="Emerson J.B."/>
            <person name="Anantharaman K."/>
            <person name="Thomas B.C."/>
            <person name="Malmstrom R."/>
            <person name="Stieglmeier M."/>
            <person name="Klingl A."/>
            <person name="Woyke T."/>
            <person name="Ryan C.M."/>
            <person name="Banfield J.F."/>
        </authorList>
    </citation>
    <scope>NUCLEOTIDE SEQUENCE [LARGE SCALE GENOMIC DNA]</scope>
</reference>
<gene>
    <name evidence="3" type="ORF">CO007_02885</name>
</gene>
<keyword evidence="1" id="KW-1133">Transmembrane helix</keyword>
<keyword evidence="1" id="KW-0812">Transmembrane</keyword>
<dbReference type="Proteomes" id="UP000229370">
    <property type="component" value="Unassembled WGS sequence"/>
</dbReference>
<evidence type="ECO:0000313" key="3">
    <source>
        <dbReference type="EMBL" id="PJC81795.1"/>
    </source>
</evidence>
<accession>A0A2M8GMN1</accession>
<dbReference type="Pfam" id="PF14257">
    <property type="entry name" value="DUF4349"/>
    <property type="match status" value="1"/>
</dbReference>
<feature type="transmembrane region" description="Helical" evidence="1">
    <location>
        <begin position="270"/>
        <end position="291"/>
    </location>
</feature>
<comment type="caution">
    <text evidence="3">The sequence shown here is derived from an EMBL/GenBank/DDBJ whole genome shotgun (WGS) entry which is preliminary data.</text>
</comment>
<dbReference type="AlphaFoldDB" id="A0A2M8GMN1"/>
<evidence type="ECO:0000256" key="1">
    <source>
        <dbReference type="SAM" id="Phobius"/>
    </source>
</evidence>
<sequence length="298" mass="33449">MVNWIKTHKLICVLMAIIIYLLAKNSIFLPRTYLNSSSNQGNSVSSLQKMAPLPYVGGGNLNDIMPPSESAPNANIKNRLVITNSYLSLQVSKVAVVQKQVIKKAEELGGYMVNSSIENPSDVASATVTVRIPSKQLENALQYYRSLSIKVISENLQGDDVTDQYVDFAAQLKTYEKTKAIFEQMLDKATNIQDILEVQREIINVQSSIDSIKGQMDYLKKNAEMAKITLYLSTDELALPYAPTDTWRPSVIFKQAVRSLVGTVRRIGSLAIWIGVYAIIWVPILLIVLYIRRKRRFS</sequence>
<evidence type="ECO:0000259" key="2">
    <source>
        <dbReference type="Pfam" id="PF14257"/>
    </source>
</evidence>
<keyword evidence="1" id="KW-0472">Membrane</keyword>